<evidence type="ECO:0000313" key="2">
    <source>
        <dbReference type="EMBL" id="MBE9078549.1"/>
    </source>
</evidence>
<comment type="caution">
    <text evidence="2">The sequence shown here is derived from an EMBL/GenBank/DDBJ whole genome shotgun (WGS) entry which is preliminary data.</text>
</comment>
<accession>A0A8J7AQ13</accession>
<name>A0A8J7AQ13_9CYAN</name>
<dbReference type="RefSeq" id="WP_193908507.1">
    <property type="nucleotide sequence ID" value="NZ_JADEXG010000035.1"/>
</dbReference>
<proteinExistence type="predicted"/>
<dbReference type="Proteomes" id="UP000636505">
    <property type="component" value="Unassembled WGS sequence"/>
</dbReference>
<keyword evidence="1" id="KW-1133">Transmembrane helix</keyword>
<feature type="transmembrane region" description="Helical" evidence="1">
    <location>
        <begin position="113"/>
        <end position="136"/>
    </location>
</feature>
<evidence type="ECO:0000256" key="1">
    <source>
        <dbReference type="SAM" id="Phobius"/>
    </source>
</evidence>
<dbReference type="EMBL" id="JADEXG010000035">
    <property type="protein sequence ID" value="MBE9078549.1"/>
    <property type="molecule type" value="Genomic_DNA"/>
</dbReference>
<keyword evidence="3" id="KW-1185">Reference proteome</keyword>
<reference evidence="2" key="1">
    <citation type="submission" date="2020-10" db="EMBL/GenBank/DDBJ databases">
        <authorList>
            <person name="Castelo-Branco R."/>
            <person name="Eusebio N."/>
            <person name="Adriana R."/>
            <person name="Vieira A."/>
            <person name="Brugerolle De Fraissinette N."/>
            <person name="Rezende De Castro R."/>
            <person name="Schneider M.P."/>
            <person name="Vasconcelos V."/>
            <person name="Leao P.N."/>
        </authorList>
    </citation>
    <scope>NUCLEOTIDE SEQUENCE</scope>
    <source>
        <strain evidence="2">LEGE 07310</strain>
    </source>
</reference>
<dbReference type="AlphaFoldDB" id="A0A8J7AQ13"/>
<evidence type="ECO:0000313" key="3">
    <source>
        <dbReference type="Proteomes" id="UP000636505"/>
    </source>
</evidence>
<protein>
    <submittedName>
        <fullName evidence="2">Uncharacterized protein</fullName>
    </submittedName>
</protein>
<keyword evidence="1" id="KW-0472">Membrane</keyword>
<organism evidence="2 3">
    <name type="scientific">Vasconcelosia minhoensis LEGE 07310</name>
    <dbReference type="NCBI Taxonomy" id="915328"/>
    <lineage>
        <taxon>Bacteria</taxon>
        <taxon>Bacillati</taxon>
        <taxon>Cyanobacteriota</taxon>
        <taxon>Cyanophyceae</taxon>
        <taxon>Nodosilineales</taxon>
        <taxon>Cymatolegaceae</taxon>
        <taxon>Vasconcelosia</taxon>
        <taxon>Vasconcelosia minhoensis</taxon>
    </lineage>
</organism>
<sequence>MIETKTELSAVRLSQSELAQRILAMAQTGVYRESLFETFRPMATKRQIKAAIALTKQFGLHSNPTLRDPDLGTYYQVDPQKYESFQQALKSSAFHDQEDVAQRITQITQALRTMLAVSGGSAIALTLLGSWQILFGHSETGVLWWTGALCAGGIWALQNAIAKRLL</sequence>
<feature type="transmembrane region" description="Helical" evidence="1">
    <location>
        <begin position="142"/>
        <end position="162"/>
    </location>
</feature>
<gene>
    <name evidence="2" type="ORF">IQ241_14805</name>
</gene>
<keyword evidence="1" id="KW-0812">Transmembrane</keyword>